<dbReference type="SUPFAM" id="SSF144232">
    <property type="entry name" value="HIT/MYND zinc finger-like"/>
    <property type="match status" value="1"/>
</dbReference>
<accession>A0A1D1YMJ1</accession>
<dbReference type="InterPro" id="IPR002893">
    <property type="entry name" value="Znf_MYND"/>
</dbReference>
<protein>
    <submittedName>
        <fullName evidence="6">Zinc finger MYND domain-containing protein 15</fullName>
    </submittedName>
</protein>
<evidence type="ECO:0000256" key="2">
    <source>
        <dbReference type="ARBA" id="ARBA00022771"/>
    </source>
</evidence>
<name>A0A1D1YMJ1_9ARAE</name>
<dbReference type="EMBL" id="GDJX01012108">
    <property type="protein sequence ID" value="JAT55828.1"/>
    <property type="molecule type" value="Transcribed_RNA"/>
</dbReference>
<keyword evidence="3" id="KW-0862">Zinc</keyword>
<organism evidence="6">
    <name type="scientific">Anthurium amnicola</name>
    <dbReference type="NCBI Taxonomy" id="1678845"/>
    <lineage>
        <taxon>Eukaryota</taxon>
        <taxon>Viridiplantae</taxon>
        <taxon>Streptophyta</taxon>
        <taxon>Embryophyta</taxon>
        <taxon>Tracheophyta</taxon>
        <taxon>Spermatophyta</taxon>
        <taxon>Magnoliopsida</taxon>
        <taxon>Liliopsida</taxon>
        <taxon>Araceae</taxon>
        <taxon>Pothoideae</taxon>
        <taxon>Potheae</taxon>
        <taxon>Anthurium</taxon>
    </lineage>
</organism>
<dbReference type="PANTHER" id="PTHR47570">
    <property type="entry name" value="ZINC ION BINDING PROTEIN"/>
    <property type="match status" value="1"/>
</dbReference>
<evidence type="ECO:0000256" key="4">
    <source>
        <dbReference type="PROSITE-ProRule" id="PRU00134"/>
    </source>
</evidence>
<evidence type="ECO:0000259" key="5">
    <source>
        <dbReference type="PROSITE" id="PS50865"/>
    </source>
</evidence>
<dbReference type="Gene3D" id="6.10.140.2220">
    <property type="match status" value="1"/>
</dbReference>
<gene>
    <name evidence="6" type="primary">Zmynd15_3</name>
    <name evidence="6" type="ORF">g.66634</name>
</gene>
<evidence type="ECO:0000256" key="3">
    <source>
        <dbReference type="ARBA" id="ARBA00022833"/>
    </source>
</evidence>
<dbReference type="InterPro" id="IPR046824">
    <property type="entry name" value="Mss51-like_C"/>
</dbReference>
<reference evidence="6" key="1">
    <citation type="submission" date="2015-07" db="EMBL/GenBank/DDBJ databases">
        <title>Transcriptome Assembly of Anthurium amnicola.</title>
        <authorList>
            <person name="Suzuki J."/>
        </authorList>
    </citation>
    <scope>NUCLEOTIDE SEQUENCE</scope>
</reference>
<dbReference type="GO" id="GO:0008270">
    <property type="term" value="F:zinc ion binding"/>
    <property type="evidence" value="ECO:0007669"/>
    <property type="project" value="UniProtKB-KW"/>
</dbReference>
<dbReference type="Pfam" id="PF01753">
    <property type="entry name" value="zf-MYND"/>
    <property type="match status" value="1"/>
</dbReference>
<dbReference type="AlphaFoldDB" id="A0A1D1YMJ1"/>
<sequence length="406" mass="45266">LQRRCGSPAVRLRIGDGGRRKTRRGRGGRKMECAARGRVPTRCVHGPPTRRCARCGAVAYCSLSHQISHWTNHKGECARLAQQMIRADILNDFPFTFSKESNFQVELADSKTRCSFLSSEGLHQKGLWKFECCCGSSAVSSDGSRLNNEWNLPSALCPCRDPRNPISTCLSSWKDYYLWRFLPFHSPVALLLHWPLTLYHCFQLIYSHTSVQGGGKLHIHYLGPDRELLELTVFGELLALFPGVQLHIEFIGPAVPEFRDGERMSLCSYACCSEDGCGCKASSDCSLRGASNSSSSVTIQLRKGFYHDRYSDTLKVSPQLIIAPNAGVAAYSSWLPTIELIQQIGVPAIFSDFCEEAAQLAAHCIETVTGQPLRLPVQVNPFRQPMRVQDSVLYIPCYSNCFIFGM</sequence>
<proteinExistence type="predicted"/>
<dbReference type="PANTHER" id="PTHR47570:SF1">
    <property type="entry name" value="ZINC ION BINDING PROTEIN"/>
    <property type="match status" value="1"/>
</dbReference>
<keyword evidence="1" id="KW-0479">Metal-binding</keyword>
<evidence type="ECO:0000313" key="6">
    <source>
        <dbReference type="EMBL" id="JAT55828.1"/>
    </source>
</evidence>
<keyword evidence="2 4" id="KW-0863">Zinc-finger</keyword>
<feature type="non-terminal residue" evidence="6">
    <location>
        <position position="1"/>
    </location>
</feature>
<evidence type="ECO:0000256" key="1">
    <source>
        <dbReference type="ARBA" id="ARBA00022723"/>
    </source>
</evidence>
<dbReference type="Pfam" id="PF20179">
    <property type="entry name" value="MSS51_C"/>
    <property type="match status" value="1"/>
</dbReference>
<feature type="domain" description="MYND-type" evidence="5">
    <location>
        <begin position="33"/>
        <end position="77"/>
    </location>
</feature>
<dbReference type="PROSITE" id="PS50865">
    <property type="entry name" value="ZF_MYND_2"/>
    <property type="match status" value="1"/>
</dbReference>